<dbReference type="GO" id="GO:0046872">
    <property type="term" value="F:metal ion binding"/>
    <property type="evidence" value="ECO:0007669"/>
    <property type="project" value="UniProtKB-KW"/>
</dbReference>
<keyword evidence="2" id="KW-0479">Metal-binding</keyword>
<accession>A0A3B1AGR5</accession>
<evidence type="ECO:0000256" key="1">
    <source>
        <dbReference type="ARBA" id="ARBA00022505"/>
    </source>
</evidence>
<dbReference type="EMBL" id="UOFW01000123">
    <property type="protein sequence ID" value="VAX05119.1"/>
    <property type="molecule type" value="Genomic_DNA"/>
</dbReference>
<dbReference type="SUPFAM" id="SSF53850">
    <property type="entry name" value="Periplasmic binding protein-like II"/>
    <property type="match status" value="1"/>
</dbReference>
<keyword evidence="1" id="KW-0500">Molybdenum</keyword>
<evidence type="ECO:0000313" key="4">
    <source>
        <dbReference type="EMBL" id="VAX05119.1"/>
    </source>
</evidence>
<dbReference type="CDD" id="cd13539">
    <property type="entry name" value="PBP2_AvModA"/>
    <property type="match status" value="1"/>
</dbReference>
<dbReference type="InterPro" id="IPR050682">
    <property type="entry name" value="ModA/WtpA"/>
</dbReference>
<dbReference type="NCBIfam" id="TIGR01256">
    <property type="entry name" value="modA"/>
    <property type="match status" value="1"/>
</dbReference>
<protein>
    <submittedName>
        <fullName evidence="4">Molybdenum ABC transporter, substrate-binding protein ModA</fullName>
    </submittedName>
</protein>
<reference evidence="4" key="1">
    <citation type="submission" date="2018-06" db="EMBL/GenBank/DDBJ databases">
        <authorList>
            <person name="Zhirakovskaya E."/>
        </authorList>
    </citation>
    <scope>NUCLEOTIDE SEQUENCE</scope>
</reference>
<dbReference type="InterPro" id="IPR005950">
    <property type="entry name" value="ModA"/>
</dbReference>
<dbReference type="GO" id="GO:0030973">
    <property type="term" value="F:molybdate ion binding"/>
    <property type="evidence" value="ECO:0007669"/>
    <property type="project" value="InterPro"/>
</dbReference>
<keyword evidence="3" id="KW-0732">Signal</keyword>
<dbReference type="PANTHER" id="PTHR30632">
    <property type="entry name" value="MOLYBDATE-BINDING PERIPLASMIC PROTEIN"/>
    <property type="match status" value="1"/>
</dbReference>
<evidence type="ECO:0000256" key="3">
    <source>
        <dbReference type="ARBA" id="ARBA00022729"/>
    </source>
</evidence>
<dbReference type="GO" id="GO:0015689">
    <property type="term" value="P:molybdate ion transport"/>
    <property type="evidence" value="ECO:0007669"/>
    <property type="project" value="InterPro"/>
</dbReference>
<sequence>MFKRSSFWKIYFPLITMLSAIHHAQAAEINIAAASNFAGPIKMIIADFERKTGHRANLTLGASGRFYAQINHGAPFQIFLSADRLKPAALEASGMGLSRFTYAIGRLALWSAQNNFIQGNSKILKEGTFRKIALASPKLAPYGKAAIDVLRALGLKEVLSPKFVRGENIAQTYQFVATGNADLGFVSVSQIMEKGILRAGSVWMIPQELHSPIRQDAILLKSAQHNQAAIAFMHYLKSAEARDIIRDFGYLIPTASYQQQGSDHGIF</sequence>
<evidence type="ECO:0000256" key="2">
    <source>
        <dbReference type="ARBA" id="ARBA00022723"/>
    </source>
</evidence>
<dbReference type="Pfam" id="PF13531">
    <property type="entry name" value="SBP_bac_11"/>
    <property type="match status" value="1"/>
</dbReference>
<name>A0A3B1AGR5_9ZZZZ</name>
<organism evidence="4">
    <name type="scientific">hydrothermal vent metagenome</name>
    <dbReference type="NCBI Taxonomy" id="652676"/>
    <lineage>
        <taxon>unclassified sequences</taxon>
        <taxon>metagenomes</taxon>
        <taxon>ecological metagenomes</taxon>
    </lineage>
</organism>
<dbReference type="PIRSF" id="PIRSF004846">
    <property type="entry name" value="ModA"/>
    <property type="match status" value="1"/>
</dbReference>
<dbReference type="PANTHER" id="PTHR30632:SF14">
    <property type="entry name" value="TUNGSTATE_MOLYBDATE_CHROMATE-BINDING PROTEIN MODA"/>
    <property type="match status" value="1"/>
</dbReference>
<proteinExistence type="predicted"/>
<dbReference type="Gene3D" id="3.40.190.10">
    <property type="entry name" value="Periplasmic binding protein-like II"/>
    <property type="match status" value="2"/>
</dbReference>
<dbReference type="AlphaFoldDB" id="A0A3B1AGR5"/>
<gene>
    <name evidence="4" type="ORF">MNBD_ALPHA03-527</name>
</gene>
<dbReference type="FunFam" id="3.40.190.10:FF:000035">
    <property type="entry name" value="Molybdate ABC transporter substrate-binding protein"/>
    <property type="match status" value="1"/>
</dbReference>
<dbReference type="InterPro" id="IPR044084">
    <property type="entry name" value="AvModA-like_subst-bd"/>
</dbReference>